<dbReference type="SUPFAM" id="SSF47413">
    <property type="entry name" value="lambda repressor-like DNA-binding domains"/>
    <property type="match status" value="1"/>
</dbReference>
<protein>
    <submittedName>
        <fullName evidence="2">SOS-response transcriptional repressor</fullName>
    </submittedName>
</protein>
<evidence type="ECO:0000313" key="2">
    <source>
        <dbReference type="EMBL" id="DAE15945.1"/>
    </source>
</evidence>
<reference evidence="2" key="1">
    <citation type="journal article" date="2021" name="Proc. Natl. Acad. Sci. U.S.A.">
        <title>A Catalog of Tens of Thousands of Viruses from Human Metagenomes Reveals Hidden Associations with Chronic Diseases.</title>
        <authorList>
            <person name="Tisza M.J."/>
            <person name="Buck C.B."/>
        </authorList>
    </citation>
    <scope>NUCLEOTIDE SEQUENCE</scope>
    <source>
        <strain evidence="2">CtfR912</strain>
    </source>
</reference>
<evidence type="ECO:0000259" key="1">
    <source>
        <dbReference type="Pfam" id="PF13443"/>
    </source>
</evidence>
<sequence length="61" mass="7222">MNEEQKALKKEILKALIDRDWTPTDLANEMGISRMYLNDLLNFRRVTVSRMEQIKEILGLE</sequence>
<dbReference type="GO" id="GO:0003677">
    <property type="term" value="F:DNA binding"/>
    <property type="evidence" value="ECO:0007669"/>
    <property type="project" value="InterPro"/>
</dbReference>
<accession>A0A8S5QAW9</accession>
<proteinExistence type="predicted"/>
<feature type="domain" description="HTH cro/C1-type" evidence="1">
    <location>
        <begin position="12"/>
        <end position="59"/>
    </location>
</feature>
<dbReference type="Pfam" id="PF13443">
    <property type="entry name" value="HTH_26"/>
    <property type="match status" value="1"/>
</dbReference>
<dbReference type="EMBL" id="BK015614">
    <property type="protein sequence ID" value="DAE15945.1"/>
    <property type="molecule type" value="Genomic_DNA"/>
</dbReference>
<organism evidence="2">
    <name type="scientific">Siphoviridae sp. ctfR912</name>
    <dbReference type="NCBI Taxonomy" id="2825596"/>
    <lineage>
        <taxon>Viruses</taxon>
        <taxon>Duplodnaviria</taxon>
        <taxon>Heunggongvirae</taxon>
        <taxon>Uroviricota</taxon>
        <taxon>Caudoviricetes</taxon>
    </lineage>
</organism>
<dbReference type="InterPro" id="IPR001387">
    <property type="entry name" value="Cro/C1-type_HTH"/>
</dbReference>
<dbReference type="InterPro" id="IPR010982">
    <property type="entry name" value="Lambda_DNA-bd_dom_sf"/>
</dbReference>
<dbReference type="Gene3D" id="1.10.260.40">
    <property type="entry name" value="lambda repressor-like DNA-binding domains"/>
    <property type="match status" value="1"/>
</dbReference>
<name>A0A8S5QAW9_9CAUD</name>